<proteinExistence type="predicted"/>
<feature type="non-terminal residue" evidence="2">
    <location>
        <position position="1"/>
    </location>
</feature>
<accession>A0A9D1K867</accession>
<dbReference type="EMBL" id="DVJS01000082">
    <property type="protein sequence ID" value="HIS97029.1"/>
    <property type="molecule type" value="Genomic_DNA"/>
</dbReference>
<organism evidence="2 3">
    <name type="scientific">Candidatus Scatomorpha pullistercoris</name>
    <dbReference type="NCBI Taxonomy" id="2840929"/>
    <lineage>
        <taxon>Bacteria</taxon>
        <taxon>Bacillati</taxon>
        <taxon>Bacillota</taxon>
        <taxon>Clostridia</taxon>
        <taxon>Eubacteriales</taxon>
        <taxon>Candidatus Scatomorpha</taxon>
    </lineage>
</organism>
<dbReference type="AlphaFoldDB" id="A0A9D1K867"/>
<evidence type="ECO:0000313" key="2">
    <source>
        <dbReference type="EMBL" id="HIS97029.1"/>
    </source>
</evidence>
<evidence type="ECO:0000256" key="1">
    <source>
        <dbReference type="SAM" id="MobiDB-lite"/>
    </source>
</evidence>
<name>A0A9D1K867_9FIRM</name>
<evidence type="ECO:0000313" key="3">
    <source>
        <dbReference type="Proteomes" id="UP000886876"/>
    </source>
</evidence>
<dbReference type="Proteomes" id="UP000886876">
    <property type="component" value="Unassembled WGS sequence"/>
</dbReference>
<reference evidence="2" key="1">
    <citation type="submission" date="2020-10" db="EMBL/GenBank/DDBJ databases">
        <authorList>
            <person name="Gilroy R."/>
        </authorList>
    </citation>
    <scope>NUCLEOTIDE SEQUENCE</scope>
    <source>
        <strain evidence="2">ChiHecec3B27-6122</strain>
    </source>
</reference>
<comment type="caution">
    <text evidence="2">The sequence shown here is derived from an EMBL/GenBank/DDBJ whole genome shotgun (WGS) entry which is preliminary data.</text>
</comment>
<gene>
    <name evidence="2" type="ORF">IAD42_03530</name>
</gene>
<reference evidence="2" key="2">
    <citation type="journal article" date="2021" name="PeerJ">
        <title>Extensive microbial diversity within the chicken gut microbiome revealed by metagenomics and culture.</title>
        <authorList>
            <person name="Gilroy R."/>
            <person name="Ravi A."/>
            <person name="Getino M."/>
            <person name="Pursley I."/>
            <person name="Horton D.L."/>
            <person name="Alikhan N.F."/>
            <person name="Baker D."/>
            <person name="Gharbi K."/>
            <person name="Hall N."/>
            <person name="Watson M."/>
            <person name="Adriaenssens E.M."/>
            <person name="Foster-Nyarko E."/>
            <person name="Jarju S."/>
            <person name="Secka A."/>
            <person name="Antonio M."/>
            <person name="Oren A."/>
            <person name="Chaudhuri R.R."/>
            <person name="La Ragione R."/>
            <person name="Hildebrand F."/>
            <person name="Pallen M.J."/>
        </authorList>
    </citation>
    <scope>NUCLEOTIDE SEQUENCE</scope>
    <source>
        <strain evidence="2">ChiHecec3B27-6122</strain>
    </source>
</reference>
<sequence>GMDATVSWGGPEFRFTNDRDWPIRIEASVNQSDKSVTVSFYGTDEDGSYVEMTYSTWSVYNNAQYPETATGYRAATYRNVYSADGELISRDLEAYSEYHYHEEDIVYPTPTPTPTPEPTPTPSSGDPGYVFEDPSPEPSDDPGYVFVD</sequence>
<protein>
    <submittedName>
        <fullName evidence="2">VanW family protein</fullName>
    </submittedName>
</protein>
<feature type="compositionally biased region" description="Pro residues" evidence="1">
    <location>
        <begin position="109"/>
        <end position="121"/>
    </location>
</feature>
<feature type="region of interest" description="Disordered" evidence="1">
    <location>
        <begin position="101"/>
        <end position="148"/>
    </location>
</feature>